<dbReference type="InterPro" id="IPR051553">
    <property type="entry name" value="Ran_GTPase-activating"/>
</dbReference>
<dbReference type="PROSITE" id="PS50012">
    <property type="entry name" value="RCC1_3"/>
    <property type="match status" value="18"/>
</dbReference>
<dbReference type="InterPro" id="IPR036116">
    <property type="entry name" value="FN3_sf"/>
</dbReference>
<dbReference type="EMBL" id="PPED02000001">
    <property type="protein sequence ID" value="PWN72182.1"/>
    <property type="molecule type" value="Genomic_DNA"/>
</dbReference>
<dbReference type="Pfam" id="PF00041">
    <property type="entry name" value="fn3"/>
    <property type="match status" value="2"/>
</dbReference>
<dbReference type="NCBIfam" id="TIGR04183">
    <property type="entry name" value="Por_Secre_tail"/>
    <property type="match status" value="1"/>
</dbReference>
<dbReference type="Pfam" id="PF25390">
    <property type="entry name" value="WD40_RLD"/>
    <property type="match status" value="3"/>
</dbReference>
<dbReference type="CDD" id="cd00063">
    <property type="entry name" value="FN3"/>
    <property type="match status" value="2"/>
</dbReference>
<dbReference type="PROSITE" id="PS50853">
    <property type="entry name" value="FN3"/>
    <property type="match status" value="2"/>
</dbReference>
<dbReference type="Pfam" id="PF18962">
    <property type="entry name" value="Por_Secre_tail"/>
    <property type="match status" value="1"/>
</dbReference>
<comment type="caution">
    <text evidence="5">The sequence shown here is derived from an EMBL/GenBank/DDBJ whole genome shotgun (WGS) entry which is preliminary data.</text>
</comment>
<dbReference type="Gene3D" id="2.130.10.30">
    <property type="entry name" value="Regulator of chromosome condensation 1/beta-lactamase-inhibitor protein II"/>
    <property type="match status" value="6"/>
</dbReference>
<dbReference type="SMART" id="SM00060">
    <property type="entry name" value="FN3"/>
    <property type="match status" value="2"/>
</dbReference>
<dbReference type="PROSITE" id="PS00626">
    <property type="entry name" value="RCC1_2"/>
    <property type="match status" value="4"/>
</dbReference>
<reference evidence="5 6" key="1">
    <citation type="submission" date="2018-04" db="EMBL/GenBank/DDBJ databases">
        <title>Draft Genome Sequence of Phosphate-Solubilizing Chryseobacterium sp. ISE14 that is a Biocontrol and Plant Growth-Promoting Rhizobacterium Isolated from Cucumber.</title>
        <authorList>
            <person name="Jeong J.-J."/>
            <person name="Sang M.K."/>
            <person name="Choi I.-G."/>
            <person name="Kim K.D."/>
        </authorList>
    </citation>
    <scope>NUCLEOTIDE SEQUENCE [LARGE SCALE GENOMIC DNA]</scope>
    <source>
        <strain evidence="5 6">ISE14</strain>
    </source>
</reference>
<gene>
    <name evidence="5" type="ORF">C1631_006170</name>
</gene>
<organism evidence="5 6">
    <name type="scientific">Chryseobacterium phosphatilyticum</name>
    <dbReference type="NCBI Taxonomy" id="475075"/>
    <lineage>
        <taxon>Bacteria</taxon>
        <taxon>Pseudomonadati</taxon>
        <taxon>Bacteroidota</taxon>
        <taxon>Flavobacteriia</taxon>
        <taxon>Flavobacteriales</taxon>
        <taxon>Weeksellaceae</taxon>
        <taxon>Chryseobacterium group</taxon>
        <taxon>Chryseobacterium</taxon>
    </lineage>
</organism>
<protein>
    <recommendedName>
        <fullName evidence="4">Fibronectin type-III domain-containing protein</fullName>
    </recommendedName>
</protein>
<keyword evidence="2" id="KW-0732">Signal</keyword>
<dbReference type="SUPFAM" id="SSF50985">
    <property type="entry name" value="RCC1/BLIP-II"/>
    <property type="match status" value="3"/>
</dbReference>
<evidence type="ECO:0000313" key="6">
    <source>
        <dbReference type="Proteomes" id="UP000236594"/>
    </source>
</evidence>
<dbReference type="GO" id="GO:0005737">
    <property type="term" value="C:cytoplasm"/>
    <property type="evidence" value="ECO:0007669"/>
    <property type="project" value="TreeGrafter"/>
</dbReference>
<dbReference type="Proteomes" id="UP000236594">
    <property type="component" value="Unassembled WGS sequence"/>
</dbReference>
<dbReference type="InterPro" id="IPR003961">
    <property type="entry name" value="FN3_dom"/>
</dbReference>
<dbReference type="OrthoDB" id="1081439at2"/>
<dbReference type="PANTHER" id="PTHR45982:SF1">
    <property type="entry name" value="REGULATOR OF CHROMOSOME CONDENSATION"/>
    <property type="match status" value="1"/>
</dbReference>
<dbReference type="PANTHER" id="PTHR45982">
    <property type="entry name" value="REGULATOR OF CHROMOSOME CONDENSATION"/>
    <property type="match status" value="1"/>
</dbReference>
<evidence type="ECO:0000313" key="5">
    <source>
        <dbReference type="EMBL" id="PWN72182.1"/>
    </source>
</evidence>
<dbReference type="InterPro" id="IPR058923">
    <property type="entry name" value="RCC1-like_dom"/>
</dbReference>
<dbReference type="RefSeq" id="WP_109711116.1">
    <property type="nucleotide sequence ID" value="NZ_PPED02000001.1"/>
</dbReference>
<dbReference type="Pfam" id="PF00415">
    <property type="entry name" value="RCC1"/>
    <property type="match status" value="2"/>
</dbReference>
<keyword evidence="3" id="KW-0677">Repeat</keyword>
<dbReference type="Pfam" id="PF13540">
    <property type="entry name" value="RCC1_2"/>
    <property type="match status" value="1"/>
</dbReference>
<keyword evidence="1" id="KW-0344">Guanine-nucleotide releasing factor</keyword>
<dbReference type="InterPro" id="IPR000408">
    <property type="entry name" value="Reg_chr_condens"/>
</dbReference>
<evidence type="ECO:0000259" key="4">
    <source>
        <dbReference type="PROSITE" id="PS50853"/>
    </source>
</evidence>
<accession>A0A316XE73</accession>
<proteinExistence type="predicted"/>
<sequence>MKNYIYSIIALLMVILCPAQVFISQAEYFWDTDPGVGNGTAVLAADGSFNSAFEQLTKTGIATPGNGLHKLSIRVKDNTGVWGPVFTNVINVQQPVTSNIIAISQAEYFWDTDPGAGNGTPVLAADGSFDSTFEQLTKTGIITPGNGLHKLSVRIKDNTGVWGPVFTNVINVQQPVTSNIIAISQAEYFWDTDPGAGNGTPVLAADGSFDSTFEQLTKTGIALPSAGLHVYNIRIKDNAGVWGPVFRNVINIETPIPSGCWQTLSAKGDHSAGIKADGTLWTWGSNSNGQLGDGTTIDRNVAIQIGTANNWLKVETGYNHTVAIKTDGTLWTWGENDYGQLGDGTNTDRFTPTQVGTANNWQSITTGLYHVLAVKTDGSLWGWGYNNEGELGDGTSIVRKVPTQIGTETDWIATSAGSYHTLALKSNGTLWAWGNNSDGRVNGIPGNKYSPVQIGTENNWYRVDAGYSHSVALKTDGTLWAWGRNSYGELGDGTVVSKSIPTKVGTANNWLNASAGMQFTVATKTDGTLWAWGNNYYGTSGNGTSGTTYITSPAPVGSSSDNMQVYAGDHHVLVKTNDGFLKVCGLNNKGELGDGTNEHKFTYTSISCPSTCLPPTQFSSTNVTSTTATITWGGSTSAPNGGYLYLYSTHTVVGGIQGATLSTTANLTNLLPGTKYYWWVASYCGSSQGNWVPGGSFTTPATTDTSCWKSAAAGWLHSLAIKTDGTLWAWGYNTYGQFGDGTNTNNAKPTPVGTDNNWLKIAAGHFHSVALKTDGTLWAWGSNEDGQLGDGTNSNKNTVTQIGTATDWVSIAAGSDYTVALKSNGTIWAWGENNYGQLGDGTRIRKNAPVQIGTATDWASISAGQDHTLALKTDGTLWAWGYNNSGQLGDGTKLDKLAPTKIGTATNWRSIDGGGDLSIGIKTDGTLWAWGNNFSGELGDGTTIEKYIPTQIGTETNWRIVDAGFNNSSIALKTDGTLWTWGNNNNGQLGDGTATNRSTPMLIGSSTNWQSISAGTAHTLLINTNGLLSGAGDNQLGEIGDGTRLKRRIFTPVACPPACIPPGQFMSSNITSSSATLSWTAPNSVPSGGYSYLYSTNSVLGGIEGKTSSTTGNLTNLLPNTTYYWWVASDCGYSTVNWISAGSFTTLPTNETGCWESVIAGGYHSIGLKTDGTLWAWGSNNYGQLGDGTTIGKNTPTQIGTGNNWVKIAAGSYYSVGLKADGTLWAWGDNYDGQLGNGTNVSKNTPTQVGTASDWASIAAGDSSVLAIKSNGTLWAWGYNYYGQLGDGTTIKKNIPTQIGTENDWQIIATGALHSLAIKTNGTLWGWGKNNEGELGDGTKVDKKTPVQIGIATNWKNVDGGLSHTVGVKTDGTFWAWGNNVWGQLGDGTAVAKITPTQIGTATNWQSANANRYHSSAGIKTDGTLWAWGNNQNGQLGDGTKMNRSTPAQIGTTANRKSVSANMYNRLVVDTNGFLSGCGLNDKGQIGDGTNIQKTIFTPVDCPSGGTLRVDKISTNKDQLKVYPNPVQDILTISYDQKIHSVTIYNAAGQLVLTKEINDTKGTIDVSGFVSGVYLVKVNAANAFVKTVKVIKR</sequence>
<feature type="domain" description="Fibronectin type-III" evidence="4">
    <location>
        <begin position="614"/>
        <end position="702"/>
    </location>
</feature>
<dbReference type="GO" id="GO:0005085">
    <property type="term" value="F:guanyl-nucleotide exchange factor activity"/>
    <property type="evidence" value="ECO:0007669"/>
    <property type="project" value="TreeGrafter"/>
</dbReference>
<name>A0A316XE73_9FLAO</name>
<evidence type="ECO:0000256" key="3">
    <source>
        <dbReference type="ARBA" id="ARBA00022737"/>
    </source>
</evidence>
<dbReference type="InterPro" id="IPR026444">
    <property type="entry name" value="Secre_tail"/>
</dbReference>
<dbReference type="SUPFAM" id="SSF49265">
    <property type="entry name" value="Fibronectin type III"/>
    <property type="match status" value="1"/>
</dbReference>
<evidence type="ECO:0000256" key="1">
    <source>
        <dbReference type="ARBA" id="ARBA00022658"/>
    </source>
</evidence>
<feature type="domain" description="Fibronectin type-III" evidence="4">
    <location>
        <begin position="1061"/>
        <end position="1149"/>
    </location>
</feature>
<evidence type="ECO:0000256" key="2">
    <source>
        <dbReference type="ARBA" id="ARBA00022729"/>
    </source>
</evidence>
<keyword evidence="6" id="KW-1185">Reference proteome</keyword>
<dbReference type="InterPro" id="IPR009091">
    <property type="entry name" value="RCC1/BLIP-II"/>
</dbReference>
<dbReference type="PRINTS" id="PR00633">
    <property type="entry name" value="RCCNDNSATION"/>
</dbReference>